<evidence type="ECO:0000259" key="7">
    <source>
        <dbReference type="PROSITE" id="PS51007"/>
    </source>
</evidence>
<sequence>MAVLGGLGLAGAGAVVGLGLYNVSAQVGHLPGVSWVLHTTFRNSVRLRAPSMEDAPDLSDSDLIALGAGHYATACAMCHGTPATPRSATAQAMVPEPPAIAEAVEHWQPNELHWIVENGVKMTGMPAWPATGRGDEVWAVVAWLLAVQQNRAPVPPVDTSGADYCRTCHESPGGPVPRLDILAPAYIAAQLELYRTGSRPSGIMAQAASVVPRESFADLAAELGAKAADVAPDLPLTGEGAELASRGTRKVPACLSCHGDDRSKGPRLAGQPSPYLATQLRLWRDGTYTHDRLMVAAARDLSDADIEALSRYFGAQGE</sequence>
<accession>A0A917AEA8</accession>
<keyword evidence="2 6" id="KW-0349">Heme</keyword>
<evidence type="ECO:0000256" key="2">
    <source>
        <dbReference type="ARBA" id="ARBA00022617"/>
    </source>
</evidence>
<organism evidence="8 9">
    <name type="scientific">Primorskyibacter flagellatus</name>
    <dbReference type="NCBI Taxonomy" id="1387277"/>
    <lineage>
        <taxon>Bacteria</taxon>
        <taxon>Pseudomonadati</taxon>
        <taxon>Pseudomonadota</taxon>
        <taxon>Alphaproteobacteria</taxon>
        <taxon>Rhodobacterales</taxon>
        <taxon>Roseobacteraceae</taxon>
        <taxon>Primorskyibacter</taxon>
    </lineage>
</organism>
<dbReference type="Gene3D" id="1.10.760.10">
    <property type="entry name" value="Cytochrome c-like domain"/>
    <property type="match status" value="3"/>
</dbReference>
<keyword evidence="3 6" id="KW-0479">Metal-binding</keyword>
<name>A0A917AEA8_9RHOB</name>
<dbReference type="PANTHER" id="PTHR33751:SF9">
    <property type="entry name" value="CYTOCHROME C4"/>
    <property type="match status" value="1"/>
</dbReference>
<dbReference type="EMBL" id="BMFJ01000002">
    <property type="protein sequence ID" value="GGE46723.1"/>
    <property type="molecule type" value="Genomic_DNA"/>
</dbReference>
<dbReference type="GO" id="GO:0020037">
    <property type="term" value="F:heme binding"/>
    <property type="evidence" value="ECO:0007669"/>
    <property type="project" value="InterPro"/>
</dbReference>
<dbReference type="Pfam" id="PF13442">
    <property type="entry name" value="Cytochrome_CBB3"/>
    <property type="match status" value="2"/>
</dbReference>
<dbReference type="GO" id="GO:0009055">
    <property type="term" value="F:electron transfer activity"/>
    <property type="evidence" value="ECO:0007669"/>
    <property type="project" value="InterPro"/>
</dbReference>
<dbReference type="AlphaFoldDB" id="A0A917AEA8"/>
<evidence type="ECO:0000256" key="5">
    <source>
        <dbReference type="ARBA" id="ARBA00023004"/>
    </source>
</evidence>
<reference evidence="9" key="1">
    <citation type="journal article" date="2019" name="Int. J. Syst. Evol. Microbiol.">
        <title>The Global Catalogue of Microorganisms (GCM) 10K type strain sequencing project: providing services to taxonomists for standard genome sequencing and annotation.</title>
        <authorList>
            <consortium name="The Broad Institute Genomics Platform"/>
            <consortium name="The Broad Institute Genome Sequencing Center for Infectious Disease"/>
            <person name="Wu L."/>
            <person name="Ma J."/>
        </authorList>
    </citation>
    <scope>NUCLEOTIDE SEQUENCE [LARGE SCALE GENOMIC DNA]</scope>
    <source>
        <strain evidence="9">CGMCC 1.12664</strain>
    </source>
</reference>
<dbReference type="InterPro" id="IPR009056">
    <property type="entry name" value="Cyt_c-like_dom"/>
</dbReference>
<keyword evidence="5 6" id="KW-0408">Iron</keyword>
<dbReference type="PANTHER" id="PTHR33751">
    <property type="entry name" value="CBB3-TYPE CYTOCHROME C OXIDASE SUBUNIT FIXP"/>
    <property type="match status" value="1"/>
</dbReference>
<dbReference type="InterPro" id="IPR050597">
    <property type="entry name" value="Cytochrome_c_Oxidase_Subunit"/>
</dbReference>
<proteinExistence type="predicted"/>
<dbReference type="SUPFAM" id="SSF46626">
    <property type="entry name" value="Cytochrome c"/>
    <property type="match status" value="3"/>
</dbReference>
<keyword evidence="1" id="KW-0813">Transport</keyword>
<comment type="caution">
    <text evidence="8">The sequence shown here is derived from an EMBL/GenBank/DDBJ whole genome shotgun (WGS) entry which is preliminary data.</text>
</comment>
<feature type="domain" description="Cytochrome c" evidence="7">
    <location>
        <begin position="235"/>
        <end position="317"/>
    </location>
</feature>
<dbReference type="GO" id="GO:0046872">
    <property type="term" value="F:metal ion binding"/>
    <property type="evidence" value="ECO:0007669"/>
    <property type="project" value="UniProtKB-KW"/>
</dbReference>
<feature type="domain" description="Cytochrome c" evidence="7">
    <location>
        <begin position="62"/>
        <end position="148"/>
    </location>
</feature>
<evidence type="ECO:0000256" key="1">
    <source>
        <dbReference type="ARBA" id="ARBA00022448"/>
    </source>
</evidence>
<gene>
    <name evidence="8" type="ORF">GCM10011360_37460</name>
</gene>
<dbReference type="Proteomes" id="UP000612855">
    <property type="component" value="Unassembled WGS sequence"/>
</dbReference>
<evidence type="ECO:0000313" key="9">
    <source>
        <dbReference type="Proteomes" id="UP000612855"/>
    </source>
</evidence>
<evidence type="ECO:0000313" key="8">
    <source>
        <dbReference type="EMBL" id="GGE46723.1"/>
    </source>
</evidence>
<evidence type="ECO:0000256" key="4">
    <source>
        <dbReference type="ARBA" id="ARBA00022982"/>
    </source>
</evidence>
<keyword evidence="9" id="KW-1185">Reference proteome</keyword>
<evidence type="ECO:0000256" key="6">
    <source>
        <dbReference type="PROSITE-ProRule" id="PRU00433"/>
    </source>
</evidence>
<keyword evidence="4" id="KW-0249">Electron transport</keyword>
<evidence type="ECO:0000256" key="3">
    <source>
        <dbReference type="ARBA" id="ARBA00022723"/>
    </source>
</evidence>
<dbReference type="InterPro" id="IPR036909">
    <property type="entry name" value="Cyt_c-like_dom_sf"/>
</dbReference>
<dbReference type="PROSITE" id="PS51007">
    <property type="entry name" value="CYTC"/>
    <property type="match status" value="2"/>
</dbReference>
<protein>
    <submittedName>
        <fullName evidence="8">Cytochrome c</fullName>
    </submittedName>
</protein>